<dbReference type="Proteomes" id="UP000249723">
    <property type="component" value="Unassembled WGS sequence"/>
</dbReference>
<proteinExistence type="predicted"/>
<evidence type="ECO:0000313" key="2">
    <source>
        <dbReference type="Proteomes" id="UP000249723"/>
    </source>
</evidence>
<protein>
    <submittedName>
        <fullName evidence="1">BZ3500_MvSof-1268-A1-R1_Chr5-3g08343 protein</fullName>
    </submittedName>
</protein>
<sequence>MSTRMMGPLRSFPSLRSQLRLRFTPICSDSPRLLCPRFRDASPLQQAETVKLGRHLQSPKLDVDDLTDKLQGLTCAVQDTTIVARALAALEKSFAREFRCGGDQAAVADDSSLPKLGIQEQLYGPDLEEKLFRDMMSMDNLPLVMSPSILDAVKFLWDDPDLKLTNSGPTEFPTVVVIDFEDFELKYNKRGLTNSLRPLGGFASHVAKRWRSSFPGVDFQRP</sequence>
<gene>
    <name evidence="1" type="ORF">BZ3500_MVSOF-1268-A1-R1_CHR5-3G08343</name>
</gene>
<organism evidence="1 2">
    <name type="scientific">Microbotryum saponariae</name>
    <dbReference type="NCBI Taxonomy" id="289078"/>
    <lineage>
        <taxon>Eukaryota</taxon>
        <taxon>Fungi</taxon>
        <taxon>Dikarya</taxon>
        <taxon>Basidiomycota</taxon>
        <taxon>Pucciniomycotina</taxon>
        <taxon>Microbotryomycetes</taxon>
        <taxon>Microbotryales</taxon>
        <taxon>Microbotryaceae</taxon>
        <taxon>Microbotryum</taxon>
    </lineage>
</organism>
<accession>A0A2X0LMS4</accession>
<name>A0A2X0LMS4_9BASI</name>
<dbReference type="OrthoDB" id="10367528at2759"/>
<evidence type="ECO:0000313" key="1">
    <source>
        <dbReference type="EMBL" id="SCZ92108.1"/>
    </source>
</evidence>
<dbReference type="AlphaFoldDB" id="A0A2X0LMS4"/>
<reference evidence="2" key="1">
    <citation type="submission" date="2016-10" db="EMBL/GenBank/DDBJ databases">
        <authorList>
            <person name="Jeantristanb JTB J.-T."/>
            <person name="Ricardo R."/>
        </authorList>
    </citation>
    <scope>NUCLEOTIDE SEQUENCE [LARGE SCALE GENOMIC DNA]</scope>
</reference>
<keyword evidence="2" id="KW-1185">Reference proteome</keyword>
<dbReference type="EMBL" id="FMWP01000017">
    <property type="protein sequence ID" value="SCZ92108.1"/>
    <property type="molecule type" value="Genomic_DNA"/>
</dbReference>